<organism evidence="1 2">
    <name type="scientific">Paenibacillus agricola</name>
    <dbReference type="NCBI Taxonomy" id="2716264"/>
    <lineage>
        <taxon>Bacteria</taxon>
        <taxon>Bacillati</taxon>
        <taxon>Bacillota</taxon>
        <taxon>Bacilli</taxon>
        <taxon>Bacillales</taxon>
        <taxon>Paenibacillaceae</taxon>
        <taxon>Paenibacillus</taxon>
    </lineage>
</organism>
<dbReference type="EMBL" id="JAAOIW010000012">
    <property type="protein sequence ID" value="NHN33583.1"/>
    <property type="molecule type" value="Genomic_DNA"/>
</dbReference>
<protein>
    <submittedName>
        <fullName evidence="1">WYL domain-containing protein</fullName>
    </submittedName>
</protein>
<accession>A0ABX0JFW0</accession>
<keyword evidence="2" id="KW-1185">Reference proteome</keyword>
<evidence type="ECO:0000313" key="2">
    <source>
        <dbReference type="Proteomes" id="UP001165962"/>
    </source>
</evidence>
<dbReference type="RefSeq" id="WP_166153881.1">
    <property type="nucleotide sequence ID" value="NZ_JAAOIW010000012.1"/>
</dbReference>
<comment type="caution">
    <text evidence="1">The sequence shown here is derived from an EMBL/GenBank/DDBJ whole genome shotgun (WGS) entry which is preliminary data.</text>
</comment>
<proteinExistence type="predicted"/>
<gene>
    <name evidence="1" type="ORF">G9U52_27580</name>
</gene>
<name>A0ABX0JFW0_9BACL</name>
<reference evidence="1" key="1">
    <citation type="submission" date="2020-03" db="EMBL/GenBank/DDBJ databases">
        <title>Draft sequencing of Paenibacilllus sp. S3N08.</title>
        <authorList>
            <person name="Kim D.-U."/>
        </authorList>
    </citation>
    <scope>NUCLEOTIDE SEQUENCE</scope>
    <source>
        <strain evidence="1">S3N08</strain>
    </source>
</reference>
<sequence>MEKTLCKYIGHIVEIIYQGPNGQLTQRRIEIRTIGGRTIKAYCMERKAPQVFRIDNVLAVHPLEQIRRTS</sequence>
<dbReference type="Proteomes" id="UP001165962">
    <property type="component" value="Unassembled WGS sequence"/>
</dbReference>
<evidence type="ECO:0000313" key="1">
    <source>
        <dbReference type="EMBL" id="NHN33583.1"/>
    </source>
</evidence>